<dbReference type="GO" id="GO:0046872">
    <property type="term" value="F:metal ion binding"/>
    <property type="evidence" value="ECO:0007669"/>
    <property type="project" value="UniProtKB-KW"/>
</dbReference>
<dbReference type="PANTHER" id="PTHR11820:SF90">
    <property type="entry name" value="FLUTATHIONE S-TRANSFERASE"/>
    <property type="match status" value="1"/>
</dbReference>
<sequence>MTQYILPPQPQPSLPVSGSEARFPVRRIYCVGRNYAEHAREMGHDPEREPPFFFSKPADTLLADGRALPYPSMTADLHYEAELVVAIGKPGAAIRPEDAADHIWGFATGNDFTRRDLQAVAKKMARPWDMAKGFDLSAACGTLHPVSQTGPMRSGFIRLWVNDDLRQDGDLDQMIWSVPEVIAHLSRFVALAPGDLIFTGTPAGVGAVEAGRRVTVEIEGLDPLVTEITDSAT</sequence>
<dbReference type="AlphaFoldDB" id="A0A1H8NVF2"/>
<keyword evidence="3" id="KW-0378">Hydrolase</keyword>
<name>A0A1H8NVF2_9RHOB</name>
<evidence type="ECO:0000256" key="1">
    <source>
        <dbReference type="ARBA" id="ARBA00022723"/>
    </source>
</evidence>
<organism evidence="3 4">
    <name type="scientific">Paracoccus alcaliphilus</name>
    <dbReference type="NCBI Taxonomy" id="34002"/>
    <lineage>
        <taxon>Bacteria</taxon>
        <taxon>Pseudomonadati</taxon>
        <taxon>Pseudomonadota</taxon>
        <taxon>Alphaproteobacteria</taxon>
        <taxon>Rhodobacterales</taxon>
        <taxon>Paracoccaceae</taxon>
        <taxon>Paracoccus</taxon>
    </lineage>
</organism>
<dbReference type="GO" id="GO:0018773">
    <property type="term" value="F:acetylpyruvate hydrolase activity"/>
    <property type="evidence" value="ECO:0007669"/>
    <property type="project" value="TreeGrafter"/>
</dbReference>
<gene>
    <name evidence="3" type="ORF">SAMN04489859_10719</name>
</gene>
<dbReference type="EMBL" id="FODE01000071">
    <property type="protein sequence ID" value="SEO33640.1"/>
    <property type="molecule type" value="Genomic_DNA"/>
</dbReference>
<evidence type="ECO:0000313" key="4">
    <source>
        <dbReference type="Proteomes" id="UP000199054"/>
    </source>
</evidence>
<dbReference type="STRING" id="34002.SAMN04489859_10719"/>
<dbReference type="Pfam" id="PF01557">
    <property type="entry name" value="FAA_hydrolase"/>
    <property type="match status" value="1"/>
</dbReference>
<dbReference type="SUPFAM" id="SSF56529">
    <property type="entry name" value="FAH"/>
    <property type="match status" value="1"/>
</dbReference>
<keyword evidence="4" id="KW-1185">Reference proteome</keyword>
<dbReference type="Gene3D" id="3.90.850.10">
    <property type="entry name" value="Fumarylacetoacetase-like, C-terminal domain"/>
    <property type="match status" value="1"/>
</dbReference>
<dbReference type="InterPro" id="IPR011234">
    <property type="entry name" value="Fumarylacetoacetase-like_C"/>
</dbReference>
<accession>A0A1H8NVF2</accession>
<dbReference type="InterPro" id="IPR036663">
    <property type="entry name" value="Fumarylacetoacetase_C_sf"/>
</dbReference>
<keyword evidence="1" id="KW-0479">Metal-binding</keyword>
<dbReference type="OrthoDB" id="5197601at2"/>
<feature type="domain" description="Fumarylacetoacetase-like C-terminal" evidence="2">
    <location>
        <begin position="28"/>
        <end position="228"/>
    </location>
</feature>
<proteinExistence type="predicted"/>
<dbReference type="RefSeq" id="WP_090617742.1">
    <property type="nucleotide sequence ID" value="NZ_CP067124.1"/>
</dbReference>
<evidence type="ECO:0000313" key="3">
    <source>
        <dbReference type="EMBL" id="SEO33640.1"/>
    </source>
</evidence>
<evidence type="ECO:0000259" key="2">
    <source>
        <dbReference type="Pfam" id="PF01557"/>
    </source>
</evidence>
<protein>
    <submittedName>
        <fullName evidence="3">Fumarylpyruvate hydrolase</fullName>
    </submittedName>
</protein>
<dbReference type="Proteomes" id="UP000199054">
    <property type="component" value="Unassembled WGS sequence"/>
</dbReference>
<keyword evidence="3" id="KW-0670">Pyruvate</keyword>
<dbReference type="PANTHER" id="PTHR11820">
    <property type="entry name" value="ACYLPYRUVASE"/>
    <property type="match status" value="1"/>
</dbReference>
<reference evidence="3 4" key="1">
    <citation type="submission" date="2016-10" db="EMBL/GenBank/DDBJ databases">
        <authorList>
            <person name="de Groot N.N."/>
        </authorList>
    </citation>
    <scope>NUCLEOTIDE SEQUENCE [LARGE SCALE GENOMIC DNA]</scope>
    <source>
        <strain evidence="3 4">DSM 8512</strain>
    </source>
</reference>